<dbReference type="InterPro" id="IPR036396">
    <property type="entry name" value="Cyt_P450_sf"/>
</dbReference>
<gene>
    <name evidence="6" type="ORF">RCOM_0939040</name>
</gene>
<dbReference type="EC" id="1.14.13.21" evidence="6"/>
<dbReference type="PANTHER" id="PTHR47947">
    <property type="entry name" value="CYTOCHROME P450 82C3-RELATED"/>
    <property type="match status" value="1"/>
</dbReference>
<accession>B9RZG3</accession>
<keyword evidence="1" id="KW-0349">Heme</keyword>
<dbReference type="AlphaFoldDB" id="B9RZG3"/>
<dbReference type="InterPro" id="IPR050651">
    <property type="entry name" value="Plant_Cytochrome_P450_Monoox"/>
</dbReference>
<dbReference type="GO" id="GO:0020037">
    <property type="term" value="F:heme binding"/>
    <property type="evidence" value="ECO:0007669"/>
    <property type="project" value="InterPro"/>
</dbReference>
<evidence type="ECO:0000313" key="7">
    <source>
        <dbReference type="Proteomes" id="UP000008311"/>
    </source>
</evidence>
<dbReference type="PANTHER" id="PTHR47947:SF8">
    <property type="entry name" value="CYTOCHROME P450 82C4-LIKE"/>
    <property type="match status" value="1"/>
</dbReference>
<dbReference type="OMA" id="ADMANKH"/>
<keyword evidence="7" id="KW-1185">Reference proteome</keyword>
<reference evidence="7" key="1">
    <citation type="journal article" date="2010" name="Nat. Biotechnol.">
        <title>Draft genome sequence of the oilseed species Ricinus communis.</title>
        <authorList>
            <person name="Chan A.P."/>
            <person name="Crabtree J."/>
            <person name="Zhao Q."/>
            <person name="Lorenzi H."/>
            <person name="Orvis J."/>
            <person name="Puiu D."/>
            <person name="Melake-Berhan A."/>
            <person name="Jones K.M."/>
            <person name="Redman J."/>
            <person name="Chen G."/>
            <person name="Cahoon E.B."/>
            <person name="Gedil M."/>
            <person name="Stanke M."/>
            <person name="Haas B.J."/>
            <person name="Wortman J.R."/>
            <person name="Fraser-Liggett C.M."/>
            <person name="Ravel J."/>
            <person name="Rabinowicz P.D."/>
        </authorList>
    </citation>
    <scope>NUCLEOTIDE SEQUENCE [LARGE SCALE GENOMIC DNA]</scope>
    <source>
        <strain evidence="7">cv. Hale</strain>
    </source>
</reference>
<dbReference type="Pfam" id="PF00067">
    <property type="entry name" value="p450"/>
    <property type="match status" value="1"/>
</dbReference>
<dbReference type="InterPro" id="IPR002401">
    <property type="entry name" value="Cyt_P450_E_grp-I"/>
</dbReference>
<dbReference type="OrthoDB" id="2789670at2759"/>
<protein>
    <submittedName>
        <fullName evidence="6">Cytochrome P450, putative</fullName>
        <ecNumber evidence="6">1.14.13.21</ecNumber>
    </submittedName>
</protein>
<dbReference type="InterPro" id="IPR001128">
    <property type="entry name" value="Cyt_P450"/>
</dbReference>
<dbReference type="GO" id="GO:0016705">
    <property type="term" value="F:oxidoreductase activity, acting on paired donors, with incorporation or reduction of molecular oxygen"/>
    <property type="evidence" value="ECO:0007669"/>
    <property type="project" value="InterPro"/>
</dbReference>
<keyword evidence="2" id="KW-0479">Metal-binding</keyword>
<keyword evidence="4" id="KW-0408">Iron</keyword>
<evidence type="ECO:0000256" key="3">
    <source>
        <dbReference type="ARBA" id="ARBA00023002"/>
    </source>
</evidence>
<evidence type="ECO:0000313" key="6">
    <source>
        <dbReference type="EMBL" id="EEF43343.1"/>
    </source>
</evidence>
<sequence length="320" mass="36785">MKFFFYLQDLSLYTFLLATILLSLAIKYANRNKKNIKNPPEPSGSWPFIGHLHLLSDSNQLLHRTLGSMADELGPIFSIRLGVHQAVVISNWELAKECFTINDKVFQTRPESLAVKIMGYDQVMFGFAPYGKYWRDVRKLATVELLSNRRLELLKHVRDRETKLFFKELYQESVKNGGGNTVIEMKERFEELAMNIIVKMIAGKRFFGGNGIRDEESRRFSKALGDFMQLTGLVLASDTVPFLGWVDSMRGYISEMKRTAMELDSLLRRWVKEHREKRLEGSIKEEEQDFIHVMLSVTDDGKISADAIDSIIKATCLLSI</sequence>
<dbReference type="Proteomes" id="UP000008311">
    <property type="component" value="Unassembled WGS sequence"/>
</dbReference>
<dbReference type="eggNOG" id="KOG0156">
    <property type="taxonomic scope" value="Eukaryota"/>
</dbReference>
<dbReference type="EMBL" id="EQ973834">
    <property type="protein sequence ID" value="EEF43343.1"/>
    <property type="molecule type" value="Genomic_DNA"/>
</dbReference>
<dbReference type="InParanoid" id="B9RZG3"/>
<name>B9RZG3_RICCO</name>
<evidence type="ECO:0000256" key="4">
    <source>
        <dbReference type="ARBA" id="ARBA00023004"/>
    </source>
</evidence>
<dbReference type="GO" id="GO:0005506">
    <property type="term" value="F:iron ion binding"/>
    <property type="evidence" value="ECO:0007669"/>
    <property type="project" value="InterPro"/>
</dbReference>
<evidence type="ECO:0000256" key="2">
    <source>
        <dbReference type="ARBA" id="ARBA00022723"/>
    </source>
</evidence>
<keyword evidence="5" id="KW-0503">Monooxygenase</keyword>
<keyword evidence="3 6" id="KW-0560">Oxidoreductase</keyword>
<proteinExistence type="predicted"/>
<dbReference type="SUPFAM" id="SSF48264">
    <property type="entry name" value="Cytochrome P450"/>
    <property type="match status" value="1"/>
</dbReference>
<dbReference type="Gene3D" id="1.10.630.10">
    <property type="entry name" value="Cytochrome P450"/>
    <property type="match status" value="1"/>
</dbReference>
<organism evidence="6 7">
    <name type="scientific">Ricinus communis</name>
    <name type="common">Castor bean</name>
    <dbReference type="NCBI Taxonomy" id="3988"/>
    <lineage>
        <taxon>Eukaryota</taxon>
        <taxon>Viridiplantae</taxon>
        <taxon>Streptophyta</taxon>
        <taxon>Embryophyta</taxon>
        <taxon>Tracheophyta</taxon>
        <taxon>Spermatophyta</taxon>
        <taxon>Magnoliopsida</taxon>
        <taxon>eudicotyledons</taxon>
        <taxon>Gunneridae</taxon>
        <taxon>Pentapetalae</taxon>
        <taxon>rosids</taxon>
        <taxon>fabids</taxon>
        <taxon>Malpighiales</taxon>
        <taxon>Euphorbiaceae</taxon>
        <taxon>Acalyphoideae</taxon>
        <taxon>Acalypheae</taxon>
        <taxon>Ricinus</taxon>
    </lineage>
</organism>
<evidence type="ECO:0000256" key="5">
    <source>
        <dbReference type="ARBA" id="ARBA00023033"/>
    </source>
</evidence>
<dbReference type="PRINTS" id="PR00463">
    <property type="entry name" value="EP450I"/>
</dbReference>
<evidence type="ECO:0000256" key="1">
    <source>
        <dbReference type="ARBA" id="ARBA00022617"/>
    </source>
</evidence>
<dbReference type="GO" id="GO:0004497">
    <property type="term" value="F:monooxygenase activity"/>
    <property type="evidence" value="ECO:0007669"/>
    <property type="project" value="UniProtKB-KW"/>
</dbReference>